<dbReference type="STRING" id="53468.A0A0R3UGM2"/>
<protein>
    <recommendedName>
        <fullName evidence="3">PH domain-containing protein</fullName>
    </recommendedName>
</protein>
<accession>A0A0R3UGM2</accession>
<dbReference type="PANTHER" id="PTHR22902">
    <property type="entry name" value="SESQUIPEDALIAN"/>
    <property type="match status" value="1"/>
</dbReference>
<feature type="compositionally biased region" description="Low complexity" evidence="2">
    <location>
        <begin position="354"/>
        <end position="365"/>
    </location>
</feature>
<dbReference type="Gene3D" id="2.30.29.30">
    <property type="entry name" value="Pleckstrin-homology domain (PH domain)/Phosphotyrosine-binding domain (PTB)"/>
    <property type="match status" value="1"/>
</dbReference>
<dbReference type="PROSITE" id="PS50003">
    <property type="entry name" value="PH_DOMAIN"/>
    <property type="match status" value="1"/>
</dbReference>
<dbReference type="GO" id="GO:0001881">
    <property type="term" value="P:receptor recycling"/>
    <property type="evidence" value="ECO:0007669"/>
    <property type="project" value="TreeGrafter"/>
</dbReference>
<evidence type="ECO:0000313" key="4">
    <source>
        <dbReference type="EMBL" id="VDD80390.1"/>
    </source>
</evidence>
<dbReference type="PANTHER" id="PTHR22902:SF27">
    <property type="entry name" value="PLECKSTRIN HOMOLOGY DOMAIN-CONTAINING FAMILY A MEMBER 3"/>
    <property type="match status" value="1"/>
</dbReference>
<feature type="region of interest" description="Disordered" evidence="2">
    <location>
        <begin position="272"/>
        <end position="365"/>
    </location>
</feature>
<dbReference type="GO" id="GO:0005802">
    <property type="term" value="C:trans-Golgi network"/>
    <property type="evidence" value="ECO:0007669"/>
    <property type="project" value="TreeGrafter"/>
</dbReference>
<dbReference type="GO" id="GO:0042147">
    <property type="term" value="P:retrograde transport, endosome to Golgi"/>
    <property type="evidence" value="ECO:0007669"/>
    <property type="project" value="TreeGrafter"/>
</dbReference>
<name>A0A0R3UGM2_MESCO</name>
<proteinExistence type="predicted"/>
<evidence type="ECO:0000259" key="3">
    <source>
        <dbReference type="PROSITE" id="PS50003"/>
    </source>
</evidence>
<evidence type="ECO:0000313" key="5">
    <source>
        <dbReference type="Proteomes" id="UP000267029"/>
    </source>
</evidence>
<dbReference type="GO" id="GO:0007032">
    <property type="term" value="P:endosome organization"/>
    <property type="evidence" value="ECO:0007669"/>
    <property type="project" value="TreeGrafter"/>
</dbReference>
<dbReference type="InterPro" id="IPR011993">
    <property type="entry name" value="PH-like_dom_sf"/>
</dbReference>
<sequence length="440" mass="48197">MVSTPPTSLNGSPKALREHHFTQNPLHYTQRLSRGLEQRLTDISDEDISDEERRLSLSITTGNLNKWTNMLHGWQERYFVLKDGVLSYFRNSDDVAEGCRGAIRLKNAQVQPHPYDDCRIDVSRCHLLLMVVFKVILGDSTWYFRCPSAQSRRHWVECIEKHRLAESGYSSEQALTTQSSLLSLNSITSTSNAGSSNGFRGQSLHDQVAEIESFKTVLHQQTEKLLAYLEACNRIAAHANEVGGYENLLDAAVFEEARSQLPRDLRAVTTKFSTTTTTTPQPSFEESDEDLDDRCSLASDNSLGSLRISPPSLYTEGPPRGSCHSIPATVASASGPAAVSPDSGDEGAKTPKATTSNSTSSRGGGFFSRFLPFRGSTTTAPSGGQQSKAPAAVSRLSHLLIHIFHHALLLTFSCTSLCLPVYNTVLTVGRLMIASSPNVF</sequence>
<dbReference type="GO" id="GO:0005829">
    <property type="term" value="C:cytosol"/>
    <property type="evidence" value="ECO:0007669"/>
    <property type="project" value="GOC"/>
</dbReference>
<dbReference type="GO" id="GO:0055037">
    <property type="term" value="C:recycling endosome"/>
    <property type="evidence" value="ECO:0007669"/>
    <property type="project" value="TreeGrafter"/>
</dbReference>
<evidence type="ECO:0000256" key="1">
    <source>
        <dbReference type="ARBA" id="ARBA00022553"/>
    </source>
</evidence>
<gene>
    <name evidence="4" type="ORF">MCOS_LOCUS6393</name>
</gene>
<dbReference type="OrthoDB" id="14833at2759"/>
<dbReference type="InterPro" id="IPR045188">
    <property type="entry name" value="Boi1/Boi2-like"/>
</dbReference>
<dbReference type="Proteomes" id="UP000267029">
    <property type="component" value="Unassembled WGS sequence"/>
</dbReference>
<reference evidence="4 5" key="1">
    <citation type="submission" date="2018-10" db="EMBL/GenBank/DDBJ databases">
        <authorList>
            <consortium name="Pathogen Informatics"/>
        </authorList>
    </citation>
    <scope>NUCLEOTIDE SEQUENCE [LARGE SCALE GENOMIC DNA]</scope>
</reference>
<feature type="domain" description="PH" evidence="3">
    <location>
        <begin position="57"/>
        <end position="164"/>
    </location>
</feature>
<dbReference type="GO" id="GO:0005769">
    <property type="term" value="C:early endosome"/>
    <property type="evidence" value="ECO:0007669"/>
    <property type="project" value="TreeGrafter"/>
</dbReference>
<dbReference type="AlphaFoldDB" id="A0A0R3UGM2"/>
<dbReference type="InterPro" id="IPR001849">
    <property type="entry name" value="PH_domain"/>
</dbReference>
<keyword evidence="5" id="KW-1185">Reference proteome</keyword>
<feature type="compositionally biased region" description="Low complexity" evidence="2">
    <location>
        <begin position="330"/>
        <end position="342"/>
    </location>
</feature>
<dbReference type="SMART" id="SM00233">
    <property type="entry name" value="PH"/>
    <property type="match status" value="1"/>
</dbReference>
<keyword evidence="1" id="KW-0597">Phosphoprotein</keyword>
<organism evidence="4 5">
    <name type="scientific">Mesocestoides corti</name>
    <name type="common">Flatworm</name>
    <dbReference type="NCBI Taxonomy" id="53468"/>
    <lineage>
        <taxon>Eukaryota</taxon>
        <taxon>Metazoa</taxon>
        <taxon>Spiralia</taxon>
        <taxon>Lophotrochozoa</taxon>
        <taxon>Platyhelminthes</taxon>
        <taxon>Cestoda</taxon>
        <taxon>Eucestoda</taxon>
        <taxon>Cyclophyllidea</taxon>
        <taxon>Mesocestoididae</taxon>
        <taxon>Mesocestoides</taxon>
    </lineage>
</organism>
<dbReference type="SUPFAM" id="SSF50729">
    <property type="entry name" value="PH domain-like"/>
    <property type="match status" value="1"/>
</dbReference>
<dbReference type="EMBL" id="UXSR01005258">
    <property type="protein sequence ID" value="VDD80390.1"/>
    <property type="molecule type" value="Genomic_DNA"/>
</dbReference>
<evidence type="ECO:0000256" key="2">
    <source>
        <dbReference type="SAM" id="MobiDB-lite"/>
    </source>
</evidence>
<dbReference type="Pfam" id="PF00169">
    <property type="entry name" value="PH"/>
    <property type="match status" value="1"/>
</dbReference>